<proteinExistence type="inferred from homology"/>
<feature type="transmembrane region" description="Helical" evidence="7">
    <location>
        <begin position="259"/>
        <end position="278"/>
    </location>
</feature>
<comment type="similarity">
    <text evidence="2">Belongs to the peptidase S54 family.</text>
</comment>
<keyword evidence="6 7" id="KW-0472">Membrane</keyword>
<dbReference type="InterPro" id="IPR050925">
    <property type="entry name" value="Rhomboid_protease_S54"/>
</dbReference>
<feature type="transmembrane region" description="Helical" evidence="7">
    <location>
        <begin position="188"/>
        <end position="207"/>
    </location>
</feature>
<dbReference type="GO" id="GO:0004252">
    <property type="term" value="F:serine-type endopeptidase activity"/>
    <property type="evidence" value="ECO:0007669"/>
    <property type="project" value="InterPro"/>
</dbReference>
<dbReference type="Proteomes" id="UP000177798">
    <property type="component" value="Chromosome 14"/>
</dbReference>
<dbReference type="VEuPathDB" id="FungiDB:sscle_14g101090"/>
<dbReference type="Pfam" id="PF01694">
    <property type="entry name" value="Rhomboid"/>
    <property type="match status" value="1"/>
</dbReference>
<dbReference type="InterPro" id="IPR035952">
    <property type="entry name" value="Rhomboid-like_sf"/>
</dbReference>
<evidence type="ECO:0000313" key="9">
    <source>
        <dbReference type="EMBL" id="APA15339.1"/>
    </source>
</evidence>
<reference evidence="10" key="1">
    <citation type="journal article" date="2017" name="Genome Biol. Evol.">
        <title>The complete genome sequence of the phytopathogenic fungus Sclerotinia sclerotiorum reveals insights into the genome architecture of broad host range pathogens.</title>
        <authorList>
            <person name="Derbyshire M."/>
            <person name="Denton-Giles M."/>
            <person name="Hegedus D."/>
            <person name="Seifbarghy S."/>
            <person name="Rollins J."/>
            <person name="van Kan J."/>
            <person name="Seidl M.F."/>
            <person name="Faino L."/>
            <person name="Mbengue M."/>
            <person name="Navaud O."/>
            <person name="Raffaele S."/>
            <person name="Hammond-Kosack K."/>
            <person name="Heard S."/>
            <person name="Oliver R."/>
        </authorList>
    </citation>
    <scope>NUCLEOTIDE SEQUENCE [LARGE SCALE GENOMIC DNA]</scope>
    <source>
        <strain evidence="10">ATCC 18683 / 1980 / Ss-1</strain>
    </source>
</reference>
<name>A0A1D9QKE5_SCLS1</name>
<feature type="transmembrane region" description="Helical" evidence="7">
    <location>
        <begin position="228"/>
        <end position="247"/>
    </location>
</feature>
<keyword evidence="3 7" id="KW-0812">Transmembrane</keyword>
<protein>
    <recommendedName>
        <fullName evidence="8">Peptidase S54 rhomboid domain-containing protein</fullName>
    </recommendedName>
</protein>
<comment type="subcellular location">
    <subcellularLocation>
        <location evidence="1">Membrane</location>
        <topology evidence="1">Multi-pass membrane protein</topology>
    </subcellularLocation>
</comment>
<dbReference type="AlphaFoldDB" id="A0A1D9QKE5"/>
<evidence type="ECO:0000256" key="2">
    <source>
        <dbReference type="ARBA" id="ARBA00009045"/>
    </source>
</evidence>
<evidence type="ECO:0000256" key="3">
    <source>
        <dbReference type="ARBA" id="ARBA00022692"/>
    </source>
</evidence>
<organism evidence="9 10">
    <name type="scientific">Sclerotinia sclerotiorum (strain ATCC 18683 / 1980 / Ss-1)</name>
    <name type="common">White mold</name>
    <name type="synonym">Whetzelinia sclerotiorum</name>
    <dbReference type="NCBI Taxonomy" id="665079"/>
    <lineage>
        <taxon>Eukaryota</taxon>
        <taxon>Fungi</taxon>
        <taxon>Dikarya</taxon>
        <taxon>Ascomycota</taxon>
        <taxon>Pezizomycotina</taxon>
        <taxon>Leotiomycetes</taxon>
        <taxon>Helotiales</taxon>
        <taxon>Sclerotiniaceae</taxon>
        <taxon>Sclerotinia</taxon>
    </lineage>
</organism>
<dbReference type="Gene3D" id="1.20.1540.10">
    <property type="entry name" value="Rhomboid-like"/>
    <property type="match status" value="1"/>
</dbReference>
<evidence type="ECO:0000256" key="5">
    <source>
        <dbReference type="ARBA" id="ARBA00022989"/>
    </source>
</evidence>
<dbReference type="EMBL" id="CP017827">
    <property type="protein sequence ID" value="APA15339.1"/>
    <property type="molecule type" value="Genomic_DNA"/>
</dbReference>
<evidence type="ECO:0000256" key="6">
    <source>
        <dbReference type="ARBA" id="ARBA00023136"/>
    </source>
</evidence>
<keyword evidence="5 7" id="KW-1133">Transmembrane helix</keyword>
<evidence type="ECO:0000256" key="7">
    <source>
        <dbReference type="SAM" id="Phobius"/>
    </source>
</evidence>
<sequence>MLRRIGLCRSPSGPILSRITPIRCSFNKRGFTSTGFLRNALDPSSESSNIPPPPSPPVHTNLTAMTIFTLLAVGTIYTTSAVCENLHLKKETPKFMEMFTRDKENVYDVRRKIHEMKYAPGILWAPTTWPPVNQLFNPEGRQRFWEKLMPSEKFTYTVMATNIGIHTLSIFTPALWSNIFMHIPGTNRNFTLLTCVFGHGSLIHLGFNMYGFHSFMPTLGQDPTFKSSIAHMTAFYLSTGVISSWAQASSARFRPNTPAVPFLGASGAVFALIGAFALQHPEAQFQIMFIPYPFAAQELLSAVMLFDLLGMFGAFKTLRLAHAAHLSGALLGLGYVHFDGEKRIWRPFCRSVYKSLGMRKWENKV</sequence>
<dbReference type="PANTHER" id="PTHR43731:SF14">
    <property type="entry name" value="PRESENILIN-ASSOCIATED RHOMBOID-LIKE PROTEIN, MITOCHONDRIAL"/>
    <property type="match status" value="1"/>
</dbReference>
<evidence type="ECO:0000256" key="4">
    <source>
        <dbReference type="ARBA" id="ARBA00022801"/>
    </source>
</evidence>
<dbReference type="GO" id="GO:0016020">
    <property type="term" value="C:membrane"/>
    <property type="evidence" value="ECO:0007669"/>
    <property type="project" value="UniProtKB-SubCell"/>
</dbReference>
<keyword evidence="4" id="KW-0378">Hydrolase</keyword>
<evidence type="ECO:0000256" key="1">
    <source>
        <dbReference type="ARBA" id="ARBA00004141"/>
    </source>
</evidence>
<dbReference type="OrthoDB" id="10260614at2759"/>
<evidence type="ECO:0000259" key="8">
    <source>
        <dbReference type="Pfam" id="PF01694"/>
    </source>
</evidence>
<dbReference type="InterPro" id="IPR022764">
    <property type="entry name" value="Peptidase_S54_rhomboid_dom"/>
</dbReference>
<dbReference type="SUPFAM" id="SSF144091">
    <property type="entry name" value="Rhomboid-like"/>
    <property type="match status" value="1"/>
</dbReference>
<accession>A0A1D9QKE5</accession>
<feature type="domain" description="Peptidase S54 rhomboid" evidence="8">
    <location>
        <begin position="190"/>
        <end position="336"/>
    </location>
</feature>
<evidence type="ECO:0000313" key="10">
    <source>
        <dbReference type="Proteomes" id="UP000177798"/>
    </source>
</evidence>
<feature type="transmembrane region" description="Helical" evidence="7">
    <location>
        <begin position="154"/>
        <end position="176"/>
    </location>
</feature>
<gene>
    <name evidence="9" type="ORF">sscle_14g101090</name>
</gene>
<dbReference type="PANTHER" id="PTHR43731">
    <property type="entry name" value="RHOMBOID PROTEASE"/>
    <property type="match status" value="1"/>
</dbReference>
<feature type="transmembrane region" description="Helical" evidence="7">
    <location>
        <begin position="290"/>
        <end position="314"/>
    </location>
</feature>